<dbReference type="InterPro" id="IPR019587">
    <property type="entry name" value="Polyketide_cyclase/dehydratase"/>
</dbReference>
<proteinExistence type="predicted"/>
<dbReference type="Pfam" id="PF10604">
    <property type="entry name" value="Polyketide_cyc2"/>
    <property type="match status" value="1"/>
</dbReference>
<evidence type="ECO:0000313" key="2">
    <source>
        <dbReference type="Proteomes" id="UP000192923"/>
    </source>
</evidence>
<dbReference type="Gene3D" id="3.30.530.20">
    <property type="match status" value="1"/>
</dbReference>
<dbReference type="AlphaFoldDB" id="A0A1Y6D3Q4"/>
<keyword evidence="2" id="KW-1185">Reference proteome</keyword>
<accession>A0A1Y6D3Q4</accession>
<dbReference type="STRING" id="1760988.SAMN02949497_4709"/>
<dbReference type="InterPro" id="IPR023393">
    <property type="entry name" value="START-like_dom_sf"/>
</dbReference>
<dbReference type="EMBL" id="FXAM01000001">
    <property type="protein sequence ID" value="SMF97287.1"/>
    <property type="molecule type" value="Genomic_DNA"/>
</dbReference>
<gene>
    <name evidence="1" type="ORF">SAMN02949497_4709</name>
</gene>
<dbReference type="RefSeq" id="WP_085216090.1">
    <property type="nucleotide sequence ID" value="NZ_FXAM01000001.1"/>
</dbReference>
<name>A0A1Y6D3Q4_9GAMM</name>
<organism evidence="1 2">
    <name type="scientific">Methylomagnum ishizawai</name>
    <dbReference type="NCBI Taxonomy" id="1760988"/>
    <lineage>
        <taxon>Bacteria</taxon>
        <taxon>Pseudomonadati</taxon>
        <taxon>Pseudomonadota</taxon>
        <taxon>Gammaproteobacteria</taxon>
        <taxon>Methylococcales</taxon>
        <taxon>Methylococcaceae</taxon>
        <taxon>Methylomagnum</taxon>
    </lineage>
</organism>
<evidence type="ECO:0000313" key="1">
    <source>
        <dbReference type="EMBL" id="SMF97287.1"/>
    </source>
</evidence>
<dbReference type="OrthoDB" id="953281at2"/>
<dbReference type="Proteomes" id="UP000192923">
    <property type="component" value="Unassembled WGS sequence"/>
</dbReference>
<sequence length="160" mass="17839">MLFGAKQPVVAKASTVIKKPVVDVFHFIGEDFFSNYPKWSPEVVELKPLSTGPVQVGSMAWQVRVDRGHRTESTFAVTDLQPNRRIAFSGVSNAFHCAYELRQAGPDAATQVAFTFELPELELYMRPFEQLIRLAVQEGAERTVQNLKGLLENPTRSMGG</sequence>
<protein>
    <submittedName>
        <fullName evidence="1">Polyketide cyclase / dehydrase and lipid transport</fullName>
    </submittedName>
</protein>
<reference evidence="1 2" key="1">
    <citation type="submission" date="2016-12" db="EMBL/GenBank/DDBJ databases">
        <authorList>
            <person name="Song W.-J."/>
            <person name="Kurnit D.M."/>
        </authorList>
    </citation>
    <scope>NUCLEOTIDE SEQUENCE [LARGE SCALE GENOMIC DNA]</scope>
    <source>
        <strain evidence="1 2">175</strain>
    </source>
</reference>
<dbReference type="SUPFAM" id="SSF55961">
    <property type="entry name" value="Bet v1-like"/>
    <property type="match status" value="1"/>
</dbReference>